<feature type="compositionally biased region" description="Basic residues" evidence="1">
    <location>
        <begin position="160"/>
        <end position="170"/>
    </location>
</feature>
<dbReference type="GO" id="GO:0009535">
    <property type="term" value="C:chloroplast thylakoid membrane"/>
    <property type="evidence" value="ECO:0007669"/>
    <property type="project" value="TreeGrafter"/>
</dbReference>
<feature type="compositionally biased region" description="Basic and acidic residues" evidence="1">
    <location>
        <begin position="149"/>
        <end position="159"/>
    </location>
</feature>
<keyword evidence="4" id="KW-1185">Reference proteome</keyword>
<reference evidence="3 4" key="1">
    <citation type="submission" date="2024-01" db="EMBL/GenBank/DDBJ databases">
        <title>The genomes of 5 underutilized Papilionoideae crops provide insights into root nodulation and disease resistanc.</title>
        <authorList>
            <person name="Yuan L."/>
        </authorList>
    </citation>
    <scope>NUCLEOTIDE SEQUENCE [LARGE SCALE GENOMIC DNA]</scope>
    <source>
        <strain evidence="3">ZHUSHIDOU_FW_LH</strain>
        <tissue evidence="3">Leaf</tissue>
    </source>
</reference>
<feature type="region of interest" description="Disordered" evidence="1">
    <location>
        <begin position="149"/>
        <end position="189"/>
    </location>
</feature>
<evidence type="ECO:0000256" key="2">
    <source>
        <dbReference type="SAM" id="Phobius"/>
    </source>
</evidence>
<evidence type="ECO:0008006" key="5">
    <source>
        <dbReference type="Google" id="ProtNLM"/>
    </source>
</evidence>
<keyword evidence="2" id="KW-0812">Transmembrane</keyword>
<evidence type="ECO:0000313" key="3">
    <source>
        <dbReference type="EMBL" id="KAK7261506.1"/>
    </source>
</evidence>
<sequence length="189" mass="20272">MATALAIASSTSSFSSVPNIATLISCSSNSNLSLRTRTYPSLPSTSLIIIPSKKLIFFNNPSNLIISPTLKPINNRVIGPIPVAAEDIITSEGEVVDATQQLVSNTGDDGVSTVISSLLFAAFIGLSILTIGVIYLGVTDFLQKREKEKFEKEEAAKDKSGKKKKKKVVRARAGPRGFGQKIDEEEDDD</sequence>
<comment type="caution">
    <text evidence="3">The sequence shown here is derived from an EMBL/GenBank/DDBJ whole genome shotgun (WGS) entry which is preliminary data.</text>
</comment>
<evidence type="ECO:0000313" key="4">
    <source>
        <dbReference type="Proteomes" id="UP001372338"/>
    </source>
</evidence>
<dbReference type="PANTHER" id="PTHR36735">
    <property type="entry name" value="TRANSMEMBRANE PROTEIN"/>
    <property type="match status" value="1"/>
</dbReference>
<dbReference type="AlphaFoldDB" id="A0AAN9I5Z0"/>
<dbReference type="PANTHER" id="PTHR36735:SF1">
    <property type="entry name" value="TRANSMEMBRANE PROTEIN"/>
    <property type="match status" value="1"/>
</dbReference>
<proteinExistence type="predicted"/>
<dbReference type="Proteomes" id="UP001372338">
    <property type="component" value="Unassembled WGS sequence"/>
</dbReference>
<gene>
    <name evidence="3" type="ORF">RIF29_27820</name>
</gene>
<dbReference type="EMBL" id="JAYWIO010000005">
    <property type="protein sequence ID" value="KAK7261506.1"/>
    <property type="molecule type" value="Genomic_DNA"/>
</dbReference>
<feature type="transmembrane region" description="Helical" evidence="2">
    <location>
        <begin position="114"/>
        <end position="138"/>
    </location>
</feature>
<organism evidence="3 4">
    <name type="scientific">Crotalaria pallida</name>
    <name type="common">Smooth rattlebox</name>
    <name type="synonym">Crotalaria striata</name>
    <dbReference type="NCBI Taxonomy" id="3830"/>
    <lineage>
        <taxon>Eukaryota</taxon>
        <taxon>Viridiplantae</taxon>
        <taxon>Streptophyta</taxon>
        <taxon>Embryophyta</taxon>
        <taxon>Tracheophyta</taxon>
        <taxon>Spermatophyta</taxon>
        <taxon>Magnoliopsida</taxon>
        <taxon>eudicotyledons</taxon>
        <taxon>Gunneridae</taxon>
        <taxon>Pentapetalae</taxon>
        <taxon>rosids</taxon>
        <taxon>fabids</taxon>
        <taxon>Fabales</taxon>
        <taxon>Fabaceae</taxon>
        <taxon>Papilionoideae</taxon>
        <taxon>50 kb inversion clade</taxon>
        <taxon>genistoids sensu lato</taxon>
        <taxon>core genistoids</taxon>
        <taxon>Crotalarieae</taxon>
        <taxon>Crotalaria</taxon>
    </lineage>
</organism>
<protein>
    <recommendedName>
        <fullName evidence="5">Transmembrane protein</fullName>
    </recommendedName>
</protein>
<name>A0AAN9I5Z0_CROPI</name>
<evidence type="ECO:0000256" key="1">
    <source>
        <dbReference type="SAM" id="MobiDB-lite"/>
    </source>
</evidence>
<accession>A0AAN9I5Z0</accession>
<keyword evidence="2" id="KW-1133">Transmembrane helix</keyword>
<keyword evidence="2" id="KW-0472">Membrane</keyword>